<dbReference type="GO" id="GO:0003729">
    <property type="term" value="F:mRNA binding"/>
    <property type="evidence" value="ECO:0007669"/>
    <property type="project" value="InterPro"/>
</dbReference>
<evidence type="ECO:0000256" key="2">
    <source>
        <dbReference type="SAM" id="MobiDB-lite"/>
    </source>
</evidence>
<feature type="region of interest" description="Disordered" evidence="2">
    <location>
        <begin position="626"/>
        <end position="688"/>
    </location>
</feature>
<dbReference type="EMBL" id="RWGY01000005">
    <property type="protein sequence ID" value="TVU43121.1"/>
    <property type="molecule type" value="Genomic_DNA"/>
</dbReference>
<dbReference type="GO" id="GO:0000993">
    <property type="term" value="F:RNA polymerase II complex binding"/>
    <property type="evidence" value="ECO:0007669"/>
    <property type="project" value="InterPro"/>
</dbReference>
<protein>
    <recommendedName>
        <fullName evidence="3">CID domain-containing protein</fullName>
    </recommendedName>
</protein>
<dbReference type="GO" id="GO:0031124">
    <property type="term" value="P:mRNA 3'-end processing"/>
    <property type="evidence" value="ECO:0007669"/>
    <property type="project" value="InterPro"/>
</dbReference>
<feature type="region of interest" description="Disordered" evidence="2">
    <location>
        <begin position="551"/>
        <end position="583"/>
    </location>
</feature>
<dbReference type="AlphaFoldDB" id="A0A5J9W5A9"/>
<feature type="compositionally biased region" description="Polar residues" evidence="2">
    <location>
        <begin position="724"/>
        <end position="736"/>
    </location>
</feature>
<accession>A0A5J9W5A9</accession>
<dbReference type="SUPFAM" id="SSF48464">
    <property type="entry name" value="ENTH/VHS domain"/>
    <property type="match status" value="1"/>
</dbReference>
<feature type="region of interest" description="Disordered" evidence="2">
    <location>
        <begin position="163"/>
        <end position="190"/>
    </location>
</feature>
<dbReference type="GO" id="GO:0006369">
    <property type="term" value="P:termination of RNA polymerase II transcription"/>
    <property type="evidence" value="ECO:0007669"/>
    <property type="project" value="InterPro"/>
</dbReference>
<feature type="region of interest" description="Disordered" evidence="2">
    <location>
        <begin position="270"/>
        <end position="339"/>
    </location>
</feature>
<dbReference type="OrthoDB" id="2129491at2759"/>
<organism evidence="4 5">
    <name type="scientific">Eragrostis curvula</name>
    <name type="common">weeping love grass</name>
    <dbReference type="NCBI Taxonomy" id="38414"/>
    <lineage>
        <taxon>Eukaryota</taxon>
        <taxon>Viridiplantae</taxon>
        <taxon>Streptophyta</taxon>
        <taxon>Embryophyta</taxon>
        <taxon>Tracheophyta</taxon>
        <taxon>Spermatophyta</taxon>
        <taxon>Magnoliopsida</taxon>
        <taxon>Liliopsida</taxon>
        <taxon>Poales</taxon>
        <taxon>Poaceae</taxon>
        <taxon>PACMAD clade</taxon>
        <taxon>Chloridoideae</taxon>
        <taxon>Eragrostideae</taxon>
        <taxon>Eragrostidinae</taxon>
        <taxon>Eragrostis</taxon>
    </lineage>
</organism>
<feature type="compositionally biased region" description="Pro residues" evidence="2">
    <location>
        <begin position="713"/>
        <end position="722"/>
    </location>
</feature>
<dbReference type="Pfam" id="PF04818">
    <property type="entry name" value="CID"/>
    <property type="match status" value="1"/>
</dbReference>
<feature type="region of interest" description="Disordered" evidence="2">
    <location>
        <begin position="709"/>
        <end position="736"/>
    </location>
</feature>
<keyword evidence="5" id="KW-1185">Reference proteome</keyword>
<keyword evidence="1" id="KW-0507">mRNA processing</keyword>
<dbReference type="InterPro" id="IPR013087">
    <property type="entry name" value="Znf_C2H2_type"/>
</dbReference>
<dbReference type="GO" id="GO:0005737">
    <property type="term" value="C:cytoplasm"/>
    <property type="evidence" value="ECO:0007669"/>
    <property type="project" value="TreeGrafter"/>
</dbReference>
<evidence type="ECO:0000313" key="5">
    <source>
        <dbReference type="Proteomes" id="UP000324897"/>
    </source>
</evidence>
<name>A0A5J9W5A9_9POAL</name>
<dbReference type="Pfam" id="PF23228">
    <property type="entry name" value="zf_PCFS4"/>
    <property type="match status" value="1"/>
</dbReference>
<dbReference type="InterPro" id="IPR047415">
    <property type="entry name" value="Pcf11_CID"/>
</dbReference>
<dbReference type="PANTHER" id="PTHR15921">
    <property type="entry name" value="PRE-MRNA CLEAVAGE COMPLEX II"/>
    <property type="match status" value="1"/>
</dbReference>
<dbReference type="FunFam" id="1.25.40.90:FF:000023">
    <property type="entry name" value="polyadenylation and cleavage factor homolog 4"/>
    <property type="match status" value="1"/>
</dbReference>
<dbReference type="Gramene" id="TVU43121">
    <property type="protein sequence ID" value="TVU43121"/>
    <property type="gene ID" value="EJB05_09562"/>
</dbReference>
<dbReference type="InterPro" id="IPR045154">
    <property type="entry name" value="PCF11-like"/>
</dbReference>
<sequence>MAGAAAASPSTGQLLERFRARLREEAGGGGEPGAAAVVRVYAEALRELTFNCKPVITELTIIAGQHAALAARGIANAICSRISEVPADQILPSLYLLDSIVKNIGREYVEHFAVRLQKVFCDAYCRVHPNQYASMRHLFRTWWPVFPSSVLRGIEDDLQFSPSEKRRPAAAANLHQSESLSPRPPHGIHVNPKYLEAQHKFKQVNSVHQPTARSTRQMADLEEDQINGLPSNGLRARPSKFQYAEDPDQQETYRSLTGTIRATSPHLLSANLTDVNPDGPLANSRRNLSRSPPLDLLHRNMSPKRMLERPLPSHSILGPDPRRLPDRNGRSRLVFDEESRKQSARELIDAYGNCQGRDADERLSKMQRLDSNGMASKSIARNWLNSEEEEYSWEDMSPTLTDRIRSSTPSFLGANAGLLEPDIRRNSYPSQALRSSVDGPPLNREDRITATGHVDMTTSRRYPSNFGVQNGALSEYQSSEHVLSHGRISTLATQPWQQPSGLPLRAQAPEHSSVHSQIPQPADGEIPVNRLASGGTYDPVNVDIPLAEKHRSSPAPIEWPPLPHTQSQTLPPIPPDTKHVRSSTDNLDIRPFVTQGANSSVFVPRHQYDALDRKTVSIGGLAQPPYQHPDLLSSSQPNLGTVLGNQAPHRPPQFHPRPHNQEPFRSFNPGISVSQFQGQGGSAATPPLQYLPNSFSVSPPVPPYGMPSTANFPMPPLPPGPAPSSLQMGPSSSQVGGPQPFVSGLLSNLMRQGVISLEASSQPQDSIGVDFNIDLKVRNESVINALYQDLPRQCKTCGLRFKCQEEHRTHMDWHVTKNRNSKNRKQSSRKYFVTAEEWLRAAETVGNDGVPAFVPSDPVPDRKEEKEVAVPADEDQTVCALCQEPFEDFYSDETEEWMYKGAVYMNAPDGNIDGLERSQLGPIVHAKCRSGPSNT</sequence>
<dbReference type="GO" id="GO:0005849">
    <property type="term" value="C:mRNA cleavage factor complex"/>
    <property type="evidence" value="ECO:0007669"/>
    <property type="project" value="TreeGrafter"/>
</dbReference>
<comment type="caution">
    <text evidence="4">The sequence shown here is derived from an EMBL/GenBank/DDBJ whole genome shotgun (WGS) entry which is preliminary data.</text>
</comment>
<dbReference type="PROSITE" id="PS51391">
    <property type="entry name" value="CID"/>
    <property type="match status" value="1"/>
</dbReference>
<evidence type="ECO:0000313" key="4">
    <source>
        <dbReference type="EMBL" id="TVU43121.1"/>
    </source>
</evidence>
<dbReference type="SMART" id="SM00582">
    <property type="entry name" value="RPR"/>
    <property type="match status" value="1"/>
</dbReference>
<dbReference type="InterPro" id="IPR008942">
    <property type="entry name" value="ENTH_VHS"/>
</dbReference>
<evidence type="ECO:0000259" key="3">
    <source>
        <dbReference type="PROSITE" id="PS51391"/>
    </source>
</evidence>
<reference evidence="4 5" key="1">
    <citation type="journal article" date="2019" name="Sci. Rep.">
        <title>A high-quality genome of Eragrostis curvula grass provides insights into Poaceae evolution and supports new strategies to enhance forage quality.</title>
        <authorList>
            <person name="Carballo J."/>
            <person name="Santos B.A.C.M."/>
            <person name="Zappacosta D."/>
            <person name="Garbus I."/>
            <person name="Selva J.P."/>
            <person name="Gallo C.A."/>
            <person name="Diaz A."/>
            <person name="Albertini E."/>
            <person name="Caccamo M."/>
            <person name="Echenique V."/>
        </authorList>
    </citation>
    <scope>NUCLEOTIDE SEQUENCE [LARGE SCALE GENOMIC DNA]</scope>
    <source>
        <strain evidence="5">cv. Victoria</strain>
        <tissue evidence="4">Leaf</tissue>
    </source>
</reference>
<dbReference type="InterPro" id="IPR006569">
    <property type="entry name" value="CID_dom"/>
</dbReference>
<dbReference type="Gene3D" id="1.25.40.90">
    <property type="match status" value="1"/>
</dbReference>
<dbReference type="Proteomes" id="UP000324897">
    <property type="component" value="Unassembled WGS sequence"/>
</dbReference>
<dbReference type="PANTHER" id="PTHR15921:SF12">
    <property type="entry name" value="POLYADENYLATION AND CLEAVAGE FACTOR HOMOLOG 4"/>
    <property type="match status" value="1"/>
</dbReference>
<gene>
    <name evidence="4" type="ORF">EJB05_09562</name>
</gene>
<dbReference type="PROSITE" id="PS00028">
    <property type="entry name" value="ZINC_FINGER_C2H2_1"/>
    <property type="match status" value="1"/>
</dbReference>
<proteinExistence type="predicted"/>
<feature type="domain" description="CID" evidence="3">
    <location>
        <begin position="33"/>
        <end position="162"/>
    </location>
</feature>
<feature type="compositionally biased region" description="Basic and acidic residues" evidence="2">
    <location>
        <begin position="320"/>
        <end position="339"/>
    </location>
</feature>
<dbReference type="CDD" id="cd16982">
    <property type="entry name" value="CID_Pcf11"/>
    <property type="match status" value="1"/>
</dbReference>
<dbReference type="InterPro" id="IPR057242">
    <property type="entry name" value="PCFS4-like"/>
</dbReference>
<evidence type="ECO:0000256" key="1">
    <source>
        <dbReference type="ARBA" id="ARBA00022664"/>
    </source>
</evidence>